<evidence type="ECO:0000256" key="1">
    <source>
        <dbReference type="SAM" id="MobiDB-lite"/>
    </source>
</evidence>
<organism evidence="2 3">
    <name type="scientific">Chara braunii</name>
    <name type="common">Braun's stonewort</name>
    <dbReference type="NCBI Taxonomy" id="69332"/>
    <lineage>
        <taxon>Eukaryota</taxon>
        <taxon>Viridiplantae</taxon>
        <taxon>Streptophyta</taxon>
        <taxon>Charophyceae</taxon>
        <taxon>Charales</taxon>
        <taxon>Characeae</taxon>
        <taxon>Chara</taxon>
    </lineage>
</organism>
<evidence type="ECO:0000313" key="3">
    <source>
        <dbReference type="Proteomes" id="UP000265515"/>
    </source>
</evidence>
<dbReference type="Gramene" id="GBG84412">
    <property type="protein sequence ID" value="GBG84412"/>
    <property type="gene ID" value="CBR_g38696"/>
</dbReference>
<feature type="compositionally biased region" description="Polar residues" evidence="1">
    <location>
        <begin position="390"/>
        <end position="402"/>
    </location>
</feature>
<accession>A0A388LQD6</accession>
<feature type="compositionally biased region" description="Polar residues" evidence="1">
    <location>
        <begin position="409"/>
        <end position="425"/>
    </location>
</feature>
<feature type="region of interest" description="Disordered" evidence="1">
    <location>
        <begin position="378"/>
        <end position="445"/>
    </location>
</feature>
<proteinExistence type="predicted"/>
<comment type="caution">
    <text evidence="2">The sequence shown here is derived from an EMBL/GenBank/DDBJ whole genome shotgun (WGS) entry which is preliminary data.</text>
</comment>
<protein>
    <submittedName>
        <fullName evidence="2">Uncharacterized protein</fullName>
    </submittedName>
</protein>
<feature type="compositionally biased region" description="Low complexity" evidence="1">
    <location>
        <begin position="378"/>
        <end position="389"/>
    </location>
</feature>
<dbReference type="EMBL" id="BFEA01000475">
    <property type="protein sequence ID" value="GBG84412.1"/>
    <property type="molecule type" value="Genomic_DNA"/>
</dbReference>
<dbReference type="AlphaFoldDB" id="A0A388LQD6"/>
<reference evidence="2 3" key="1">
    <citation type="journal article" date="2018" name="Cell">
        <title>The Chara Genome: Secondary Complexity and Implications for Plant Terrestrialization.</title>
        <authorList>
            <person name="Nishiyama T."/>
            <person name="Sakayama H."/>
            <person name="Vries J.D."/>
            <person name="Buschmann H."/>
            <person name="Saint-Marcoux D."/>
            <person name="Ullrich K.K."/>
            <person name="Haas F.B."/>
            <person name="Vanderstraeten L."/>
            <person name="Becker D."/>
            <person name="Lang D."/>
            <person name="Vosolsobe S."/>
            <person name="Rombauts S."/>
            <person name="Wilhelmsson P.K.I."/>
            <person name="Janitza P."/>
            <person name="Kern R."/>
            <person name="Heyl A."/>
            <person name="Rumpler F."/>
            <person name="Villalobos L.I.A.C."/>
            <person name="Clay J.M."/>
            <person name="Skokan R."/>
            <person name="Toyoda A."/>
            <person name="Suzuki Y."/>
            <person name="Kagoshima H."/>
            <person name="Schijlen E."/>
            <person name="Tajeshwar N."/>
            <person name="Catarino B."/>
            <person name="Hetherington A.J."/>
            <person name="Saltykova A."/>
            <person name="Bonnot C."/>
            <person name="Breuninger H."/>
            <person name="Symeonidi A."/>
            <person name="Radhakrishnan G.V."/>
            <person name="Van Nieuwerburgh F."/>
            <person name="Deforce D."/>
            <person name="Chang C."/>
            <person name="Karol K.G."/>
            <person name="Hedrich R."/>
            <person name="Ulvskov P."/>
            <person name="Glockner G."/>
            <person name="Delwiche C.F."/>
            <person name="Petrasek J."/>
            <person name="Van de Peer Y."/>
            <person name="Friml J."/>
            <person name="Beilby M."/>
            <person name="Dolan L."/>
            <person name="Kohara Y."/>
            <person name="Sugano S."/>
            <person name="Fujiyama A."/>
            <person name="Delaux P.-M."/>
            <person name="Quint M."/>
            <person name="TheiBen G."/>
            <person name="Hagemann M."/>
            <person name="Harholt J."/>
            <person name="Dunand C."/>
            <person name="Zachgo S."/>
            <person name="Langdale J."/>
            <person name="Maumus F."/>
            <person name="Straeten D.V.D."/>
            <person name="Gould S.B."/>
            <person name="Rensing S.A."/>
        </authorList>
    </citation>
    <scope>NUCLEOTIDE SEQUENCE [LARGE SCALE GENOMIC DNA]</scope>
    <source>
        <strain evidence="2 3">S276</strain>
    </source>
</reference>
<dbReference type="Proteomes" id="UP000265515">
    <property type="component" value="Unassembled WGS sequence"/>
</dbReference>
<keyword evidence="3" id="KW-1185">Reference proteome</keyword>
<sequence length="445" mass="50198">MDFVEGAKDTLDDDILVHASIADVLAMKEKTFVDLWGAKSAFHNGLVNAPVTEAFESDSDSDGLDLTEEEKQFHAAEIAKTERDRGRGMAKDKRLSVSKFLRNAFLPLAPSRWVESESVRLDYKVWELDTFNHYAPIDANVYHLLASLTEAEMTLCQDKALGEDTDLIKGPYPIGTEAMAPPMVGHFDHTKCSASGSQLQIRSFCATRAPDVISELKRIWNVGRPFLKCRCVEEGKEDCKTSITWFDHVLWYLLANLEYLYLIAPSLRARIRAMRNFLKRTWRAPILTSVVFTHMRTIMTQMAENVVLDLNRRRETIHDDPVVMARKFPRRMAALILPDKYIRSPARRRKGKEVDNRPAKRQSNTLLKYYVRPGMANEAQNEQQAAAQQLHGSVSPNESSKGNAAMDTPHSSSVTVQSAQGSSVVGRQLRRSPRATTARTNLFSV</sequence>
<name>A0A388LQD6_CHABU</name>
<feature type="compositionally biased region" description="Polar residues" evidence="1">
    <location>
        <begin position="434"/>
        <end position="445"/>
    </location>
</feature>
<gene>
    <name evidence="2" type="ORF">CBR_g38696</name>
</gene>
<evidence type="ECO:0000313" key="2">
    <source>
        <dbReference type="EMBL" id="GBG84412.1"/>
    </source>
</evidence>